<dbReference type="Gene3D" id="3.30.1330.60">
    <property type="entry name" value="OmpA-like domain"/>
    <property type="match status" value="1"/>
</dbReference>
<dbReference type="AlphaFoldDB" id="H8KRS6"/>
<keyword evidence="6" id="KW-0732">Signal</keyword>
<feature type="region of interest" description="Disordered" evidence="5">
    <location>
        <begin position="53"/>
        <end position="101"/>
    </location>
</feature>
<dbReference type="EMBL" id="CP003349">
    <property type="protein sequence ID" value="AFD07714.1"/>
    <property type="molecule type" value="Genomic_DNA"/>
</dbReference>
<feature type="region of interest" description="Disordered" evidence="5">
    <location>
        <begin position="423"/>
        <end position="442"/>
    </location>
</feature>
<dbReference type="InterPro" id="IPR036737">
    <property type="entry name" value="OmpA-like_sf"/>
</dbReference>
<dbReference type="InterPro" id="IPR050330">
    <property type="entry name" value="Bact_OuterMem_StrucFunc"/>
</dbReference>
<dbReference type="Proteomes" id="UP000007590">
    <property type="component" value="Chromosome"/>
</dbReference>
<dbReference type="PANTHER" id="PTHR30329:SF21">
    <property type="entry name" value="LIPOPROTEIN YIAD-RELATED"/>
    <property type="match status" value="1"/>
</dbReference>
<dbReference type="Pfam" id="PF00691">
    <property type="entry name" value="OmpA"/>
    <property type="match status" value="1"/>
</dbReference>
<organism evidence="8 9">
    <name type="scientific">Solitalea canadensis (strain ATCC 29591 / DSM 3403 / JCM 21819 / LMG 8368 / NBRC 15130 / NCIMB 12057 / USAM 9D)</name>
    <name type="common">Flexibacter canadensis</name>
    <dbReference type="NCBI Taxonomy" id="929556"/>
    <lineage>
        <taxon>Bacteria</taxon>
        <taxon>Pseudomonadati</taxon>
        <taxon>Bacteroidota</taxon>
        <taxon>Sphingobacteriia</taxon>
        <taxon>Sphingobacteriales</taxon>
        <taxon>Sphingobacteriaceae</taxon>
        <taxon>Solitalea</taxon>
    </lineage>
</organism>
<evidence type="ECO:0000256" key="1">
    <source>
        <dbReference type="ARBA" id="ARBA00004442"/>
    </source>
</evidence>
<dbReference type="PANTHER" id="PTHR30329">
    <property type="entry name" value="STATOR ELEMENT OF FLAGELLAR MOTOR COMPLEX"/>
    <property type="match status" value="1"/>
</dbReference>
<dbReference type="KEGG" id="scn:Solca_2680"/>
<proteinExistence type="predicted"/>
<dbReference type="HOGENOM" id="CLU_034534_1_0_10"/>
<feature type="compositionally biased region" description="Basic and acidic residues" evidence="5">
    <location>
        <begin position="53"/>
        <end position="78"/>
    </location>
</feature>
<evidence type="ECO:0000256" key="4">
    <source>
        <dbReference type="PROSITE-ProRule" id="PRU00473"/>
    </source>
</evidence>
<dbReference type="PRINTS" id="PR01021">
    <property type="entry name" value="OMPADOMAIN"/>
</dbReference>
<name>H8KRS6_SOLCM</name>
<protein>
    <submittedName>
        <fullName evidence="8">Outer membrane protein/peptidoglycan-associated (Lipo)protein</fullName>
    </submittedName>
</protein>
<keyword evidence="9" id="KW-1185">Reference proteome</keyword>
<feature type="domain" description="OmpA-like" evidence="7">
    <location>
        <begin position="339"/>
        <end position="454"/>
    </location>
</feature>
<dbReference type="InterPro" id="IPR006664">
    <property type="entry name" value="OMP_bac"/>
</dbReference>
<feature type="signal peptide" evidence="6">
    <location>
        <begin position="1"/>
        <end position="37"/>
    </location>
</feature>
<keyword evidence="3" id="KW-0998">Cell outer membrane</keyword>
<dbReference type="STRING" id="929556.Solca_2680"/>
<feature type="compositionally biased region" description="Polar residues" evidence="5">
    <location>
        <begin position="86"/>
        <end position="101"/>
    </location>
</feature>
<evidence type="ECO:0000259" key="7">
    <source>
        <dbReference type="PROSITE" id="PS51123"/>
    </source>
</evidence>
<dbReference type="CDD" id="cd07185">
    <property type="entry name" value="OmpA_C-like"/>
    <property type="match status" value="1"/>
</dbReference>
<comment type="subcellular location">
    <subcellularLocation>
        <location evidence="1">Cell outer membrane</location>
    </subcellularLocation>
</comment>
<evidence type="ECO:0000313" key="8">
    <source>
        <dbReference type="EMBL" id="AFD07714.1"/>
    </source>
</evidence>
<gene>
    <name evidence="8" type="ordered locus">Solca_2680</name>
</gene>
<dbReference type="PROSITE" id="PS51123">
    <property type="entry name" value="OMPA_2"/>
    <property type="match status" value="1"/>
</dbReference>
<evidence type="ECO:0000256" key="5">
    <source>
        <dbReference type="SAM" id="MobiDB-lite"/>
    </source>
</evidence>
<reference evidence="8" key="1">
    <citation type="submission" date="2012-02" db="EMBL/GenBank/DDBJ databases">
        <title>The complete genome of Solitalea canadensis DSM 3403.</title>
        <authorList>
            <consortium name="US DOE Joint Genome Institute (JGI-PGF)"/>
            <person name="Lucas S."/>
            <person name="Copeland A."/>
            <person name="Lapidus A."/>
            <person name="Glavina del Rio T."/>
            <person name="Dalin E."/>
            <person name="Tice H."/>
            <person name="Bruce D."/>
            <person name="Goodwin L."/>
            <person name="Pitluck S."/>
            <person name="Peters L."/>
            <person name="Ovchinnikova G."/>
            <person name="Lu M."/>
            <person name="Kyrpides N."/>
            <person name="Mavromatis K."/>
            <person name="Ivanova N."/>
            <person name="Brettin T."/>
            <person name="Detter J.C."/>
            <person name="Han C."/>
            <person name="Larimer F."/>
            <person name="Land M."/>
            <person name="Hauser L."/>
            <person name="Markowitz V."/>
            <person name="Cheng J.-F."/>
            <person name="Hugenholtz P."/>
            <person name="Woyke T."/>
            <person name="Wu D."/>
            <person name="Spring S."/>
            <person name="Schroeder M."/>
            <person name="Kopitz M."/>
            <person name="Brambilla E."/>
            <person name="Klenk H.-P."/>
            <person name="Eisen J.A."/>
        </authorList>
    </citation>
    <scope>NUCLEOTIDE SEQUENCE</scope>
    <source>
        <strain evidence="8">DSM 3403</strain>
    </source>
</reference>
<evidence type="ECO:0000256" key="3">
    <source>
        <dbReference type="ARBA" id="ARBA00023237"/>
    </source>
</evidence>
<evidence type="ECO:0000256" key="6">
    <source>
        <dbReference type="SAM" id="SignalP"/>
    </source>
</evidence>
<evidence type="ECO:0000313" key="9">
    <source>
        <dbReference type="Proteomes" id="UP000007590"/>
    </source>
</evidence>
<sequence length="454" mass="50769">MVTLILLTLHKVKGMKKIKLLIASALVCLAIPQYSLAQNSVFDRLKQKVKDRANQKVDESMDKGLDKAEETAEGEVKKGTGKSKGSAESKSTASENTASQSYASRDAKSFSRYDFVPGEQIVYAEDFSQDVIGEFPLKWITNNRGEVVTLNGQTGKWLRMFHTSHFVSPPMKNLSENYTVEFDMVLTFPNDGSVYPELRFKLFNSPKDDANGKKYLQNFDSKGDVVIVFSPGEEGGSSIRLESNRDGRNEFVNDQKGLKKLDSYYGRPFHVAIWVQKQRLRMWIEGEKVYDIPQVVPSDIPFNRMDMEVTSGIQEDNQIGLYLSNIKFAIGSPDMRNKLINEGKFVTNGILFDVNSDKIKPESYGVLKELGTVLKENPTVKVKVIGHTDSDGDEAKNMDLSKRRAAAVKKALSTDFGIDASRLETDGKGETQPIDANTTAEGKAKNRRVEFIKL</sequence>
<accession>H8KRS6</accession>
<keyword evidence="2 4" id="KW-0472">Membrane</keyword>
<evidence type="ECO:0000256" key="2">
    <source>
        <dbReference type="ARBA" id="ARBA00023136"/>
    </source>
</evidence>
<dbReference type="SUPFAM" id="SSF103088">
    <property type="entry name" value="OmpA-like"/>
    <property type="match status" value="1"/>
</dbReference>
<feature type="chain" id="PRO_5003615235" evidence="6">
    <location>
        <begin position="38"/>
        <end position="454"/>
    </location>
</feature>
<dbReference type="eggNOG" id="COG2885">
    <property type="taxonomic scope" value="Bacteria"/>
</dbReference>
<dbReference type="GO" id="GO:0009279">
    <property type="term" value="C:cell outer membrane"/>
    <property type="evidence" value="ECO:0007669"/>
    <property type="project" value="UniProtKB-SubCell"/>
</dbReference>
<dbReference type="InterPro" id="IPR006665">
    <property type="entry name" value="OmpA-like"/>
</dbReference>